<dbReference type="EMBL" id="VITV01000005">
    <property type="protein sequence ID" value="TWB73271.1"/>
    <property type="molecule type" value="Genomic_DNA"/>
</dbReference>
<sequence>MRPSRHLIPLLLAGALAGLSTAHADEPPRSAPLPFRFALVEGRMMVLSNDGQPDAPPPGSEVTAINGEPVPWGLSRLDQAIAPADHWPAPGGAPERWSIQWKRLGDSRLTQSDLAPAATPSPPIAAVPGVKRRQPFDTVIDLAGGVDGGDRTMAAGAARLGAALSGAWAGTLDYRDYGSDRRVILPTRLTASAGLVPVLAFTFDDGPGKTVHSRETWSLDPTTWCIAETASHCYRVVAFRAGPGPDDITLVADGAGEENGRPVSLRLVLARRGATLSFSTTSAQAGQLPLLRHAYWLTKTGPA</sequence>
<keyword evidence="1" id="KW-0732">Signal</keyword>
<evidence type="ECO:0000313" key="3">
    <source>
        <dbReference type="Proteomes" id="UP000320516"/>
    </source>
</evidence>
<dbReference type="AlphaFoldDB" id="A0A560JQ55"/>
<comment type="caution">
    <text evidence="2">The sequence shown here is derived from an EMBL/GenBank/DDBJ whole genome shotgun (WGS) entry which is preliminary data.</text>
</comment>
<dbReference type="Proteomes" id="UP000320516">
    <property type="component" value="Unassembled WGS sequence"/>
</dbReference>
<dbReference type="RefSeq" id="WP_145611315.1">
    <property type="nucleotide sequence ID" value="NZ_VITV01000005.1"/>
</dbReference>
<protein>
    <submittedName>
        <fullName evidence="2">Uncharacterized protein</fullName>
    </submittedName>
</protein>
<gene>
    <name evidence="2" type="ORF">FBZ87_105191</name>
</gene>
<evidence type="ECO:0000256" key="1">
    <source>
        <dbReference type="SAM" id="SignalP"/>
    </source>
</evidence>
<organism evidence="2 3">
    <name type="scientific">Nitrospirillum amazonense</name>
    <dbReference type="NCBI Taxonomy" id="28077"/>
    <lineage>
        <taxon>Bacteria</taxon>
        <taxon>Pseudomonadati</taxon>
        <taxon>Pseudomonadota</taxon>
        <taxon>Alphaproteobacteria</taxon>
        <taxon>Rhodospirillales</taxon>
        <taxon>Azospirillaceae</taxon>
        <taxon>Nitrospirillum</taxon>
    </lineage>
</organism>
<feature type="signal peptide" evidence="1">
    <location>
        <begin position="1"/>
        <end position="24"/>
    </location>
</feature>
<evidence type="ECO:0000313" key="2">
    <source>
        <dbReference type="EMBL" id="TWB73271.1"/>
    </source>
</evidence>
<feature type="chain" id="PRO_5022247025" evidence="1">
    <location>
        <begin position="25"/>
        <end position="303"/>
    </location>
</feature>
<proteinExistence type="predicted"/>
<reference evidence="2 3" key="1">
    <citation type="submission" date="2019-06" db="EMBL/GenBank/DDBJ databases">
        <title>Genomic Encyclopedia of Type Strains, Phase IV (KMG-V): Genome sequencing to study the core and pangenomes of soil and plant-associated prokaryotes.</title>
        <authorList>
            <person name="Whitman W."/>
        </authorList>
    </citation>
    <scope>NUCLEOTIDE SEQUENCE [LARGE SCALE GENOMIC DNA]</scope>
    <source>
        <strain evidence="2 3">BR 12005</strain>
    </source>
</reference>
<name>A0A560JQ55_9PROT</name>
<accession>A0A560JQ55</accession>